<dbReference type="STRING" id="1314782.A0A165QRD4"/>
<reference evidence="1 2" key="1">
    <citation type="journal article" date="2016" name="Mol. Biol. Evol.">
        <title>Comparative Genomics of Early-Diverging Mushroom-Forming Fungi Provides Insights into the Origins of Lignocellulose Decay Capabilities.</title>
        <authorList>
            <person name="Nagy L.G."/>
            <person name="Riley R."/>
            <person name="Tritt A."/>
            <person name="Adam C."/>
            <person name="Daum C."/>
            <person name="Floudas D."/>
            <person name="Sun H."/>
            <person name="Yadav J.S."/>
            <person name="Pangilinan J."/>
            <person name="Larsson K.H."/>
            <person name="Matsuura K."/>
            <person name="Barry K."/>
            <person name="Labutti K."/>
            <person name="Kuo R."/>
            <person name="Ohm R.A."/>
            <person name="Bhattacharya S.S."/>
            <person name="Shirouzu T."/>
            <person name="Yoshinaga Y."/>
            <person name="Martin F.M."/>
            <person name="Grigoriev I.V."/>
            <person name="Hibbett D.S."/>
        </authorList>
    </citation>
    <scope>NUCLEOTIDE SEQUENCE [LARGE SCALE GENOMIC DNA]</scope>
    <source>
        <strain evidence="1 2">HHB14362 ss-1</strain>
    </source>
</reference>
<dbReference type="Proteomes" id="UP000076761">
    <property type="component" value="Unassembled WGS sequence"/>
</dbReference>
<dbReference type="InParanoid" id="A0A165QRD4"/>
<dbReference type="EMBL" id="KV425592">
    <property type="protein sequence ID" value="KZT22768.1"/>
    <property type="molecule type" value="Genomic_DNA"/>
</dbReference>
<name>A0A165QRD4_9AGAM</name>
<keyword evidence="2" id="KW-1185">Reference proteome</keyword>
<protein>
    <submittedName>
        <fullName evidence="1">Uncharacterized protein</fullName>
    </submittedName>
</protein>
<organism evidence="1 2">
    <name type="scientific">Neolentinus lepideus HHB14362 ss-1</name>
    <dbReference type="NCBI Taxonomy" id="1314782"/>
    <lineage>
        <taxon>Eukaryota</taxon>
        <taxon>Fungi</taxon>
        <taxon>Dikarya</taxon>
        <taxon>Basidiomycota</taxon>
        <taxon>Agaricomycotina</taxon>
        <taxon>Agaricomycetes</taxon>
        <taxon>Gloeophyllales</taxon>
        <taxon>Gloeophyllaceae</taxon>
        <taxon>Neolentinus</taxon>
    </lineage>
</organism>
<proteinExistence type="predicted"/>
<accession>A0A165QRD4</accession>
<dbReference type="AlphaFoldDB" id="A0A165QRD4"/>
<evidence type="ECO:0000313" key="2">
    <source>
        <dbReference type="Proteomes" id="UP000076761"/>
    </source>
</evidence>
<sequence>MALPWTSKGQISRNCPVRSWQAGLKVPKTFPLQGESGFTDSRHHSIHDRFHAQLSLWTMGFLIALFLSPFVGDGHYGVASLHDAFPVFTIVFFGEEMMYDRSVKTTLKRSPTGVLSRVATLVGVSGNKTTRYRLLVLLSHLNASSSHTS</sequence>
<gene>
    <name evidence="1" type="ORF">NEOLEDRAFT_1070916</name>
</gene>
<evidence type="ECO:0000313" key="1">
    <source>
        <dbReference type="EMBL" id="KZT22768.1"/>
    </source>
</evidence>